<sequence>MQLSKNIIAQIQNKNIVVPATEIFLLPEKVLQFGTGVLLRGLCDYFIDKANKQNIFNGRVVIVKSTSQGGTDAFALQDGLYTHFVKGIENGTAVEETVINASISRVLSAQDEWKTILQCAASADMQVIISNTTEVGITYSEEKITEQAPASFPGKLLAWLHERYKIFNGSADAGIIIIPTELLIDNAGKLKAILIKLAHYNAFDESFINWLQTANYFCSSLVDRIVPGKINVSEAESGYTDELAIMSEVYRLWAIETNDKKVIGTLSFAQADSGVVLAADIYKYRELKLRLLNGPHTLSCGLAVLSGFVTVKEAMLDGDFRNYITQLMQQEIAVAITDEQISYKEAIAYTKEVIDRFSNPFLEHKWLSICLQYSSKMLMRNIPILQKHYAKSNTVPHLMAIGFAAYILFMKSHQNEKGEFIGNINNSIYTINDDKAATLHQHWQKKELRDIVQGILADETLWSMDLNQFPEFSEAVIKNITDINNRGTKKLIQSYTSKNLLQ</sequence>
<dbReference type="OrthoDB" id="9768714at2"/>
<dbReference type="PANTHER" id="PTHR30524">
    <property type="entry name" value="MANNITOL-1-PHOSPHATE 5-DEHYDROGENASE"/>
    <property type="match status" value="1"/>
</dbReference>
<dbReference type="GO" id="GO:0008926">
    <property type="term" value="F:mannitol-1-phosphate 5-dehydrogenase activity"/>
    <property type="evidence" value="ECO:0007669"/>
    <property type="project" value="TreeGrafter"/>
</dbReference>
<dbReference type="Pfam" id="PF01232">
    <property type="entry name" value="Mannitol_dh"/>
    <property type="match status" value="1"/>
</dbReference>
<gene>
    <name evidence="5" type="ORF">FRZ67_19530</name>
</gene>
<dbReference type="SUPFAM" id="SSF48179">
    <property type="entry name" value="6-phosphogluconate dehydrogenase C-terminal domain-like"/>
    <property type="match status" value="1"/>
</dbReference>
<dbReference type="Pfam" id="PF08125">
    <property type="entry name" value="Mannitol_dh_C"/>
    <property type="match status" value="1"/>
</dbReference>
<evidence type="ECO:0000256" key="1">
    <source>
        <dbReference type="ARBA" id="ARBA00023002"/>
    </source>
</evidence>
<dbReference type="Gene3D" id="1.10.1040.10">
    <property type="entry name" value="N-(1-d-carboxylethyl)-l-norvaline Dehydrogenase, domain 2"/>
    <property type="match status" value="1"/>
</dbReference>
<dbReference type="AlphaFoldDB" id="A0A5B8VFR0"/>
<dbReference type="NCBIfam" id="NF002969">
    <property type="entry name" value="PRK03643.1"/>
    <property type="match status" value="1"/>
</dbReference>
<feature type="domain" description="Mannitol dehydrogenase N-terminal" evidence="3">
    <location>
        <begin position="29"/>
        <end position="259"/>
    </location>
</feature>
<dbReference type="RefSeq" id="WP_147192263.1">
    <property type="nucleotide sequence ID" value="NZ_CP042435.1"/>
</dbReference>
<dbReference type="EMBL" id="CP042435">
    <property type="protein sequence ID" value="QEC69386.1"/>
    <property type="molecule type" value="Genomic_DNA"/>
</dbReference>
<proteinExistence type="predicted"/>
<dbReference type="InterPro" id="IPR013131">
    <property type="entry name" value="Mannitol_DH_N"/>
</dbReference>
<name>A0A5B8VFR0_9BACT</name>
<dbReference type="KEGG" id="pgin:FRZ67_19530"/>
<dbReference type="InterPro" id="IPR008927">
    <property type="entry name" value="6-PGluconate_DH-like_C_sf"/>
</dbReference>
<evidence type="ECO:0000313" key="5">
    <source>
        <dbReference type="EMBL" id="QEC69386.1"/>
    </source>
</evidence>
<evidence type="ECO:0000259" key="3">
    <source>
        <dbReference type="Pfam" id="PF01232"/>
    </source>
</evidence>
<evidence type="ECO:0000313" key="6">
    <source>
        <dbReference type="Proteomes" id="UP000321533"/>
    </source>
</evidence>
<dbReference type="SUPFAM" id="SSF51735">
    <property type="entry name" value="NAD(P)-binding Rossmann-fold domains"/>
    <property type="match status" value="1"/>
</dbReference>
<keyword evidence="1 5" id="KW-0560">Oxidoreductase</keyword>
<reference evidence="5 6" key="1">
    <citation type="journal article" date="2016" name="Int. J. Syst. Evol. Microbiol.">
        <title>Panacibacter ginsenosidivorans gen. nov., sp. nov., with ginsenoside converting activity isolated from soil of a ginseng field.</title>
        <authorList>
            <person name="Siddiqi M.Z."/>
            <person name="Muhammad Shafi S."/>
            <person name="Choi K.D."/>
            <person name="Im W.T."/>
        </authorList>
    </citation>
    <scope>NUCLEOTIDE SEQUENCE [LARGE SCALE GENOMIC DNA]</scope>
    <source>
        <strain evidence="5 6">Gsoil1550</strain>
    </source>
</reference>
<accession>A0A5B8VFR0</accession>
<dbReference type="Gene3D" id="3.40.50.720">
    <property type="entry name" value="NAD(P)-binding Rossmann-like Domain"/>
    <property type="match status" value="1"/>
</dbReference>
<dbReference type="GO" id="GO:0005829">
    <property type="term" value="C:cytosol"/>
    <property type="evidence" value="ECO:0007669"/>
    <property type="project" value="TreeGrafter"/>
</dbReference>
<dbReference type="GO" id="GO:0019592">
    <property type="term" value="P:mannitol catabolic process"/>
    <property type="evidence" value="ECO:0007669"/>
    <property type="project" value="TreeGrafter"/>
</dbReference>
<evidence type="ECO:0000259" key="4">
    <source>
        <dbReference type="Pfam" id="PF08125"/>
    </source>
</evidence>
<dbReference type="GO" id="GO:0009026">
    <property type="term" value="F:tagaturonate reductase activity"/>
    <property type="evidence" value="ECO:0007669"/>
    <property type="project" value="UniProtKB-EC"/>
</dbReference>
<evidence type="ECO:0000256" key="2">
    <source>
        <dbReference type="ARBA" id="ARBA00023027"/>
    </source>
</evidence>
<dbReference type="PANTHER" id="PTHR30524:SF0">
    <property type="entry name" value="ALTRONATE OXIDOREDUCTASE-RELATED"/>
    <property type="match status" value="1"/>
</dbReference>
<protein>
    <submittedName>
        <fullName evidence="5">Tagaturonate reductase</fullName>
        <ecNumber evidence="5">1.1.1.58</ecNumber>
    </submittedName>
</protein>
<organism evidence="5 6">
    <name type="scientific">Panacibacter ginsenosidivorans</name>
    <dbReference type="NCBI Taxonomy" id="1813871"/>
    <lineage>
        <taxon>Bacteria</taxon>
        <taxon>Pseudomonadati</taxon>
        <taxon>Bacteroidota</taxon>
        <taxon>Chitinophagia</taxon>
        <taxon>Chitinophagales</taxon>
        <taxon>Chitinophagaceae</taxon>
        <taxon>Panacibacter</taxon>
    </lineage>
</organism>
<dbReference type="Proteomes" id="UP000321533">
    <property type="component" value="Chromosome"/>
</dbReference>
<dbReference type="EC" id="1.1.1.58" evidence="5"/>
<keyword evidence="2" id="KW-0520">NAD</keyword>
<dbReference type="InterPro" id="IPR036291">
    <property type="entry name" value="NAD(P)-bd_dom_sf"/>
</dbReference>
<dbReference type="InterPro" id="IPR013118">
    <property type="entry name" value="Mannitol_DH_C"/>
</dbReference>
<keyword evidence="6" id="KW-1185">Reference proteome</keyword>
<feature type="domain" description="Mannitol dehydrogenase C-terminal" evidence="4">
    <location>
        <begin position="280"/>
        <end position="482"/>
    </location>
</feature>
<dbReference type="InterPro" id="IPR013328">
    <property type="entry name" value="6PGD_dom2"/>
</dbReference>